<feature type="compositionally biased region" description="Polar residues" evidence="2">
    <location>
        <begin position="253"/>
        <end position="262"/>
    </location>
</feature>
<evidence type="ECO:0000313" key="5">
    <source>
        <dbReference type="EMBL" id="KAF7307302.1"/>
    </source>
</evidence>
<keyword evidence="3" id="KW-0812">Transmembrane</keyword>
<dbReference type="OrthoDB" id="2610860at2759"/>
<evidence type="ECO:0000313" key="6">
    <source>
        <dbReference type="Proteomes" id="UP000636479"/>
    </source>
</evidence>
<feature type="coiled-coil region" evidence="1">
    <location>
        <begin position="295"/>
        <end position="322"/>
    </location>
</feature>
<evidence type="ECO:0000313" key="4">
    <source>
        <dbReference type="EMBL" id="KAF7307300.1"/>
    </source>
</evidence>
<proteinExistence type="predicted"/>
<dbReference type="EMBL" id="JACAZF010000004">
    <property type="protein sequence ID" value="KAF7307300.1"/>
    <property type="molecule type" value="Genomic_DNA"/>
</dbReference>
<feature type="compositionally biased region" description="Acidic residues" evidence="2">
    <location>
        <begin position="267"/>
        <end position="276"/>
    </location>
</feature>
<sequence length="437" mass="49328">MSLEDVFMVLSVVLGLVVSYSTVYNRRRLENPTYGIWTTILLDIVYATKDNSILPLIVIPQYGIYRTLDEMEHSRNLPSDGDTSMATIPESKAVGVEVDFALVYGHVSSRDTAQPIKKLLKKFTWKSMPFRQIRLLSAAVPLIVESKRLPTRHAKDVRQLVKDLSKILLEGVTQADYQVHCLFSNPRFALQQSVIVIVTAGPWWCWKEVNRTDVDDAPFTFEDYKSALKKGKQRAKRAEAATNWQSDDDSGDNEPSQSAAPNTDTVDPAEEAEEADLLPLVEPSSAIQSFRRHVRTRTEREAEALRLEKVATEKRKEELKHGRATRHQKLEAARELSAELTSGLEEVLPYSRAALNQAGAMVSRDLSGETQVMNYFATSKHLFLATLDEHPPINHWSGILHVGTRESNAHLDSIKSRLKKVVVDTETEMKKFWDSIS</sequence>
<feature type="transmembrane region" description="Helical" evidence="3">
    <location>
        <begin position="6"/>
        <end position="24"/>
    </location>
</feature>
<dbReference type="Proteomes" id="UP000636479">
    <property type="component" value="Unassembled WGS sequence"/>
</dbReference>
<gene>
    <name evidence="4" type="ORF">MIND_00524000</name>
    <name evidence="5" type="ORF">MIND_00524200</name>
</gene>
<dbReference type="EMBL" id="JACAZF010000004">
    <property type="protein sequence ID" value="KAF7307302.1"/>
    <property type="molecule type" value="Genomic_DNA"/>
</dbReference>
<name>A0A8H6SZS0_9AGAR</name>
<organism evidence="5 6">
    <name type="scientific">Mycena indigotica</name>
    <dbReference type="NCBI Taxonomy" id="2126181"/>
    <lineage>
        <taxon>Eukaryota</taxon>
        <taxon>Fungi</taxon>
        <taxon>Dikarya</taxon>
        <taxon>Basidiomycota</taxon>
        <taxon>Agaricomycotina</taxon>
        <taxon>Agaricomycetes</taxon>
        <taxon>Agaricomycetidae</taxon>
        <taxon>Agaricales</taxon>
        <taxon>Marasmiineae</taxon>
        <taxon>Mycenaceae</taxon>
        <taxon>Mycena</taxon>
    </lineage>
</organism>
<keyword evidence="6" id="KW-1185">Reference proteome</keyword>
<evidence type="ECO:0000256" key="2">
    <source>
        <dbReference type="SAM" id="MobiDB-lite"/>
    </source>
</evidence>
<dbReference type="GeneID" id="59344543"/>
<evidence type="ECO:0000256" key="3">
    <source>
        <dbReference type="SAM" id="Phobius"/>
    </source>
</evidence>
<protein>
    <submittedName>
        <fullName evidence="5">Uncharacterized protein</fullName>
    </submittedName>
</protein>
<dbReference type="RefSeq" id="XP_037222319.1">
    <property type="nucleotide sequence ID" value="XM_037362027.1"/>
</dbReference>
<keyword evidence="3" id="KW-1133">Transmembrane helix</keyword>
<feature type="region of interest" description="Disordered" evidence="2">
    <location>
        <begin position="236"/>
        <end position="278"/>
    </location>
</feature>
<evidence type="ECO:0000256" key="1">
    <source>
        <dbReference type="SAM" id="Coils"/>
    </source>
</evidence>
<keyword evidence="3" id="KW-0472">Membrane</keyword>
<accession>A0A8H6SZS0</accession>
<reference evidence="5" key="1">
    <citation type="submission" date="2020-05" db="EMBL/GenBank/DDBJ databases">
        <title>Mycena genomes resolve the evolution of fungal bioluminescence.</title>
        <authorList>
            <person name="Tsai I.J."/>
        </authorList>
    </citation>
    <scope>NUCLEOTIDE SEQUENCE</scope>
    <source>
        <strain evidence="5">171206Taipei</strain>
    </source>
</reference>
<dbReference type="AlphaFoldDB" id="A0A8H6SZS0"/>
<comment type="caution">
    <text evidence="5">The sequence shown here is derived from an EMBL/GenBank/DDBJ whole genome shotgun (WGS) entry which is preliminary data.</text>
</comment>
<keyword evidence="1" id="KW-0175">Coiled coil</keyword>